<dbReference type="GO" id="GO:0030288">
    <property type="term" value="C:outer membrane-bounded periplasmic space"/>
    <property type="evidence" value="ECO:0007669"/>
    <property type="project" value="UniProtKB-ARBA"/>
</dbReference>
<name>A0A2U8E7A8_9BACT</name>
<dbReference type="InterPro" id="IPR000914">
    <property type="entry name" value="SBP_5_dom"/>
</dbReference>
<evidence type="ECO:0000313" key="7">
    <source>
        <dbReference type="Proteomes" id="UP000244896"/>
    </source>
</evidence>
<feature type="domain" description="Solute-binding protein family 5" evidence="5">
    <location>
        <begin position="92"/>
        <end position="477"/>
    </location>
</feature>
<evidence type="ECO:0000313" key="6">
    <source>
        <dbReference type="EMBL" id="AWI10452.1"/>
    </source>
</evidence>
<protein>
    <submittedName>
        <fullName evidence="6">ABC transporter substrate-binding protein</fullName>
    </submittedName>
</protein>
<gene>
    <name evidence="6" type="ORF">CKA38_01950</name>
</gene>
<keyword evidence="4" id="KW-0732">Signal</keyword>
<dbReference type="PROSITE" id="PS51257">
    <property type="entry name" value="PROKAR_LIPOPROTEIN"/>
    <property type="match status" value="1"/>
</dbReference>
<evidence type="ECO:0000256" key="4">
    <source>
        <dbReference type="ARBA" id="ARBA00022729"/>
    </source>
</evidence>
<dbReference type="Proteomes" id="UP000244896">
    <property type="component" value="Chromosome"/>
</dbReference>
<dbReference type="Gene3D" id="3.10.105.10">
    <property type="entry name" value="Dipeptide-binding Protein, Domain 3"/>
    <property type="match status" value="1"/>
</dbReference>
<dbReference type="CDD" id="cd08504">
    <property type="entry name" value="PBP2_OppA"/>
    <property type="match status" value="1"/>
</dbReference>
<dbReference type="Gene3D" id="3.90.76.10">
    <property type="entry name" value="Dipeptide-binding Protein, Domain 1"/>
    <property type="match status" value="1"/>
</dbReference>
<dbReference type="Gene3D" id="3.40.190.10">
    <property type="entry name" value="Periplasmic binding protein-like II"/>
    <property type="match status" value="1"/>
</dbReference>
<accession>A0A2U8E7A8</accession>
<dbReference type="GO" id="GO:0015833">
    <property type="term" value="P:peptide transport"/>
    <property type="evidence" value="ECO:0007669"/>
    <property type="project" value="TreeGrafter"/>
</dbReference>
<dbReference type="PANTHER" id="PTHR30290">
    <property type="entry name" value="PERIPLASMIC BINDING COMPONENT OF ABC TRANSPORTER"/>
    <property type="match status" value="1"/>
</dbReference>
<dbReference type="Pfam" id="PF00496">
    <property type="entry name" value="SBP_bac_5"/>
    <property type="match status" value="1"/>
</dbReference>
<dbReference type="PANTHER" id="PTHR30290:SF10">
    <property type="entry name" value="PERIPLASMIC OLIGOPEPTIDE-BINDING PROTEIN-RELATED"/>
    <property type="match status" value="1"/>
</dbReference>
<dbReference type="PIRSF" id="PIRSF002741">
    <property type="entry name" value="MppA"/>
    <property type="match status" value="1"/>
</dbReference>
<evidence type="ECO:0000256" key="3">
    <source>
        <dbReference type="ARBA" id="ARBA00022448"/>
    </source>
</evidence>
<keyword evidence="7" id="KW-1185">Reference proteome</keyword>
<dbReference type="FunFam" id="3.90.76.10:FF:000001">
    <property type="entry name" value="Oligopeptide ABC transporter substrate-binding protein"/>
    <property type="match status" value="1"/>
</dbReference>
<evidence type="ECO:0000259" key="5">
    <source>
        <dbReference type="Pfam" id="PF00496"/>
    </source>
</evidence>
<sequence>MVLGARQTVSMAHRIFQRIFCAAAALGVFALGSCFQRERAIDSGNREQVLHRGAGPEIATLDPHLATGTSEYNILSALLEGLVTENPVDLSPEPGVAESWNVSRDGLAYTFLLRDNARWSNGDPVTAGDFVASFKRMLSPSLAADYAHFLYIIQNAEAYHKGHLEDFAQVGAVAVNERTLKITLEHPCANFLSMLNHTAFFPVHARSIETHGALADRKTDWARPGRFVGNGAFALKEWRHGQRISVEKSPTYWDAENVRLNGVVFYSFESRDAEERAFRAGQLHLTEALSPSKIDAYRRNSPGLLRVDPYLGTEFYRVNTERPFLNDVRVRRALSMAVDRKLIATQILRGVQSPAYEFVPPDAHARADGKPVPGALRHDANAARALLAEAGYPEGKGAPPVELLFNTSESHRAVAEAVQEMWRRELGLTVTLVNQENKTVLGARRTRDYQVLRSAWMADYADALSFLEVWESSSGNNHTGWSDAAFDQLLYQAARTTDKQARAALLQKAEAILLRQSPMIPLYHYSHVFLIRPSVRNWHPTLLDHHPYKTVWLEAD</sequence>
<evidence type="ECO:0000256" key="1">
    <source>
        <dbReference type="ARBA" id="ARBA00004196"/>
    </source>
</evidence>
<dbReference type="OrthoDB" id="137511at2"/>
<dbReference type="EMBL" id="CP023004">
    <property type="protein sequence ID" value="AWI10452.1"/>
    <property type="molecule type" value="Genomic_DNA"/>
</dbReference>
<dbReference type="GO" id="GO:1904680">
    <property type="term" value="F:peptide transmembrane transporter activity"/>
    <property type="evidence" value="ECO:0007669"/>
    <property type="project" value="TreeGrafter"/>
</dbReference>
<comment type="subcellular location">
    <subcellularLocation>
        <location evidence="1">Cell envelope</location>
    </subcellularLocation>
</comment>
<dbReference type="GO" id="GO:0043190">
    <property type="term" value="C:ATP-binding cassette (ABC) transporter complex"/>
    <property type="evidence" value="ECO:0007669"/>
    <property type="project" value="InterPro"/>
</dbReference>
<comment type="similarity">
    <text evidence="2">Belongs to the bacterial solute-binding protein 5 family.</text>
</comment>
<keyword evidence="3" id="KW-0813">Transport</keyword>
<dbReference type="KEGG" id="elut:CKA38_01950"/>
<dbReference type="SUPFAM" id="SSF53850">
    <property type="entry name" value="Periplasmic binding protein-like II"/>
    <property type="match status" value="1"/>
</dbReference>
<dbReference type="FunFam" id="3.10.105.10:FF:000001">
    <property type="entry name" value="Oligopeptide ABC transporter, oligopeptide-binding protein"/>
    <property type="match status" value="1"/>
</dbReference>
<dbReference type="AlphaFoldDB" id="A0A2U8E7A8"/>
<dbReference type="InterPro" id="IPR039424">
    <property type="entry name" value="SBP_5"/>
</dbReference>
<dbReference type="InterPro" id="IPR030678">
    <property type="entry name" value="Peptide/Ni-bd"/>
</dbReference>
<reference evidence="6 7" key="1">
    <citation type="journal article" date="2018" name="Syst. Appl. Microbiol.">
        <title>Ereboglobus luteus gen. nov. sp. nov. from cockroach guts, and new insights into the oxygen relationship of the genera Opitutus and Didymococcus (Verrucomicrobia: Opitutaceae).</title>
        <authorList>
            <person name="Tegtmeier D."/>
            <person name="Belitz A."/>
            <person name="Radek R."/>
            <person name="Heimerl T."/>
            <person name="Brune A."/>
        </authorList>
    </citation>
    <scope>NUCLEOTIDE SEQUENCE [LARGE SCALE GENOMIC DNA]</scope>
    <source>
        <strain evidence="6 7">Ho45</strain>
    </source>
</reference>
<organism evidence="6 7">
    <name type="scientific">Ereboglobus luteus</name>
    <dbReference type="NCBI Taxonomy" id="1796921"/>
    <lineage>
        <taxon>Bacteria</taxon>
        <taxon>Pseudomonadati</taxon>
        <taxon>Verrucomicrobiota</taxon>
        <taxon>Opitutia</taxon>
        <taxon>Opitutales</taxon>
        <taxon>Opitutaceae</taxon>
        <taxon>Ereboglobus</taxon>
    </lineage>
</organism>
<evidence type="ECO:0000256" key="2">
    <source>
        <dbReference type="ARBA" id="ARBA00005695"/>
    </source>
</evidence>
<proteinExistence type="inferred from homology"/>